<feature type="transmembrane region" description="Helical" evidence="1">
    <location>
        <begin position="7"/>
        <end position="29"/>
    </location>
</feature>
<evidence type="ECO:0000313" key="2">
    <source>
        <dbReference type="EMBL" id="OGG69278.1"/>
    </source>
</evidence>
<accession>A0A1F6E6H8</accession>
<organism evidence="2 3">
    <name type="scientific">Candidatus Kaiserbacteria bacterium RIFCSPHIGHO2_02_FULL_55_25</name>
    <dbReference type="NCBI Taxonomy" id="1798498"/>
    <lineage>
        <taxon>Bacteria</taxon>
        <taxon>Candidatus Kaiseribacteriota</taxon>
    </lineage>
</organism>
<name>A0A1F6E6H8_9BACT</name>
<evidence type="ECO:0000256" key="1">
    <source>
        <dbReference type="SAM" id="Phobius"/>
    </source>
</evidence>
<evidence type="ECO:0000313" key="3">
    <source>
        <dbReference type="Proteomes" id="UP000176914"/>
    </source>
</evidence>
<gene>
    <name evidence="2" type="ORF">A3C20_03230</name>
</gene>
<dbReference type="EMBL" id="MFLL01000015">
    <property type="protein sequence ID" value="OGG69278.1"/>
    <property type="molecule type" value="Genomic_DNA"/>
</dbReference>
<keyword evidence="1" id="KW-1133">Transmembrane helix</keyword>
<dbReference type="AlphaFoldDB" id="A0A1F6E6H8"/>
<dbReference type="Proteomes" id="UP000176914">
    <property type="component" value="Unassembled WGS sequence"/>
</dbReference>
<feature type="transmembrane region" description="Helical" evidence="1">
    <location>
        <begin position="41"/>
        <end position="59"/>
    </location>
</feature>
<feature type="transmembrane region" description="Helical" evidence="1">
    <location>
        <begin position="71"/>
        <end position="94"/>
    </location>
</feature>
<keyword evidence="1" id="KW-0812">Transmembrane</keyword>
<sequence length="147" mass="15624">MNIERSILIAFLGNYLTNTVVAALVALVPASATPGVFTPQYISYVVLALVVVAVLTWWYMQGAGKNLRSGVIFGVIGFLVALATAFISGLAGVLTQTGSLSQMAGIVPNFWPFLASYSTLVLAIYWIVPAALMGWYLGRSSSPSPMM</sequence>
<proteinExistence type="predicted"/>
<comment type="caution">
    <text evidence="2">The sequence shown here is derived from an EMBL/GenBank/DDBJ whole genome shotgun (WGS) entry which is preliminary data.</text>
</comment>
<reference evidence="2 3" key="1">
    <citation type="journal article" date="2016" name="Nat. Commun.">
        <title>Thousands of microbial genomes shed light on interconnected biogeochemical processes in an aquifer system.</title>
        <authorList>
            <person name="Anantharaman K."/>
            <person name="Brown C.T."/>
            <person name="Hug L.A."/>
            <person name="Sharon I."/>
            <person name="Castelle C.J."/>
            <person name="Probst A.J."/>
            <person name="Thomas B.C."/>
            <person name="Singh A."/>
            <person name="Wilkins M.J."/>
            <person name="Karaoz U."/>
            <person name="Brodie E.L."/>
            <person name="Williams K.H."/>
            <person name="Hubbard S.S."/>
            <person name="Banfield J.F."/>
        </authorList>
    </citation>
    <scope>NUCLEOTIDE SEQUENCE [LARGE SCALE GENOMIC DNA]</scope>
</reference>
<protein>
    <submittedName>
        <fullName evidence="2">Uncharacterized protein</fullName>
    </submittedName>
</protein>
<keyword evidence="1" id="KW-0472">Membrane</keyword>
<feature type="transmembrane region" description="Helical" evidence="1">
    <location>
        <begin position="114"/>
        <end position="137"/>
    </location>
</feature>